<comment type="caution">
    <text evidence="1">The sequence shown here is derived from an EMBL/GenBank/DDBJ whole genome shotgun (WGS) entry which is preliminary data.</text>
</comment>
<dbReference type="InterPro" id="IPR013078">
    <property type="entry name" value="His_Pase_superF_clade-1"/>
</dbReference>
<organism evidence="1 2">
    <name type="scientific">Candidatus Jidaibacter acanthamoebae</name>
    <dbReference type="NCBI Taxonomy" id="86105"/>
    <lineage>
        <taxon>Bacteria</taxon>
        <taxon>Pseudomonadati</taxon>
        <taxon>Pseudomonadota</taxon>
        <taxon>Alphaproteobacteria</taxon>
        <taxon>Rickettsiales</taxon>
        <taxon>Candidatus Midichloriaceae</taxon>
        <taxon>Candidatus Jidaibacter</taxon>
    </lineage>
</organism>
<sequence>MRLTLLRHAHSSPAGDDKNRILTSKGIEQALTYKKISNGVKYDLVIHSSAVRTRETADIILYGVSTKVPYIEIPTLYLPEDDKDISEVSKSIMLRPYATPNEILSKDKNNSWERYTNKAYTDILSAIKQYNPSSELSHVLIIGHGTILNLIGYKFSSQFEEIKTRYIGYLEGFSLMVDLKL</sequence>
<dbReference type="STRING" id="86105.NF27_CG00500"/>
<dbReference type="AlphaFoldDB" id="A0A0C1R0M4"/>
<dbReference type="OrthoDB" id="3296006at2"/>
<dbReference type="EMBL" id="JSWE01000058">
    <property type="protein sequence ID" value="KIE05870.1"/>
    <property type="molecule type" value="Genomic_DNA"/>
</dbReference>
<gene>
    <name evidence="1" type="ORF">NF27_CG00500</name>
</gene>
<dbReference type="CDD" id="cd07040">
    <property type="entry name" value="HP"/>
    <property type="match status" value="1"/>
</dbReference>
<accession>A0A0C1R0M4</accession>
<dbReference type="InterPro" id="IPR029033">
    <property type="entry name" value="His_PPase_superfam"/>
</dbReference>
<evidence type="ECO:0000313" key="1">
    <source>
        <dbReference type="EMBL" id="KIE05870.1"/>
    </source>
</evidence>
<proteinExistence type="predicted"/>
<name>A0A0C1R0M4_9RICK</name>
<evidence type="ECO:0008006" key="3">
    <source>
        <dbReference type="Google" id="ProtNLM"/>
    </source>
</evidence>
<dbReference type="SUPFAM" id="SSF53254">
    <property type="entry name" value="Phosphoglycerate mutase-like"/>
    <property type="match status" value="1"/>
</dbReference>
<dbReference type="Proteomes" id="UP000031258">
    <property type="component" value="Unassembled WGS sequence"/>
</dbReference>
<dbReference type="Gene3D" id="3.40.50.1240">
    <property type="entry name" value="Phosphoglycerate mutase-like"/>
    <property type="match status" value="1"/>
</dbReference>
<protein>
    <recommendedName>
        <fullName evidence="3">Phosphoglycerate mutase</fullName>
    </recommendedName>
</protein>
<reference evidence="1 2" key="1">
    <citation type="submission" date="2014-11" db="EMBL/GenBank/DDBJ databases">
        <title>A Rickettsiales Symbiont of Amoebae With Ancient Features.</title>
        <authorList>
            <person name="Schulz F."/>
            <person name="Martijn J."/>
            <person name="Wascher F."/>
            <person name="Kostanjsek R."/>
            <person name="Ettema T.J."/>
            <person name="Horn M."/>
        </authorList>
    </citation>
    <scope>NUCLEOTIDE SEQUENCE [LARGE SCALE GENOMIC DNA]</scope>
    <source>
        <strain evidence="1 2">UWC36</strain>
    </source>
</reference>
<keyword evidence="2" id="KW-1185">Reference proteome</keyword>
<dbReference type="Pfam" id="PF00300">
    <property type="entry name" value="His_Phos_1"/>
    <property type="match status" value="1"/>
</dbReference>
<dbReference type="RefSeq" id="WP_152606814.1">
    <property type="nucleotide sequence ID" value="NZ_JSWE01000058.1"/>
</dbReference>
<evidence type="ECO:0000313" key="2">
    <source>
        <dbReference type="Proteomes" id="UP000031258"/>
    </source>
</evidence>